<evidence type="ECO:0000256" key="1">
    <source>
        <dbReference type="SAM" id="MobiDB-lite"/>
    </source>
</evidence>
<feature type="region of interest" description="Disordered" evidence="1">
    <location>
        <begin position="240"/>
        <end position="274"/>
    </location>
</feature>
<feature type="domain" description="FecR protein" evidence="2">
    <location>
        <begin position="49"/>
        <end position="150"/>
    </location>
</feature>
<keyword evidence="4" id="KW-1185">Reference proteome</keyword>
<dbReference type="KEGG" id="saqt:GJV85_11720"/>
<reference evidence="3" key="1">
    <citation type="submission" date="2019-11" db="EMBL/GenBank/DDBJ databases">
        <authorList>
            <person name="Kojima H."/>
        </authorList>
    </citation>
    <scope>NUCLEOTIDE SEQUENCE</scope>
    <source>
        <strain evidence="3">H1576</strain>
    </source>
</reference>
<proteinExistence type="predicted"/>
<gene>
    <name evidence="3" type="ORF">GJV85_11720</name>
</gene>
<reference evidence="3" key="2">
    <citation type="submission" date="2021-04" db="EMBL/GenBank/DDBJ databases">
        <title>Isolation and characterization of a novel species of the genus Sulfurimonas.</title>
        <authorList>
            <person name="Fukui M."/>
        </authorList>
    </citation>
    <scope>NUCLEOTIDE SEQUENCE</scope>
    <source>
        <strain evidence="3">H1576</strain>
    </source>
</reference>
<accession>A0A975B269</accession>
<dbReference type="Gene3D" id="2.60.120.1440">
    <property type="match status" value="1"/>
</dbReference>
<dbReference type="RefSeq" id="WP_207561564.1">
    <property type="nucleotide sequence ID" value="NZ_CP046072.1"/>
</dbReference>
<evidence type="ECO:0000313" key="4">
    <source>
        <dbReference type="Proteomes" id="UP000671852"/>
    </source>
</evidence>
<dbReference type="PANTHER" id="PTHR38731:SF1">
    <property type="entry name" value="FECR PROTEIN DOMAIN-CONTAINING PROTEIN"/>
    <property type="match status" value="1"/>
</dbReference>
<dbReference type="EMBL" id="CP046072">
    <property type="protein sequence ID" value="QSZ42753.1"/>
    <property type="molecule type" value="Genomic_DNA"/>
</dbReference>
<dbReference type="AlphaFoldDB" id="A0A975B269"/>
<evidence type="ECO:0000313" key="3">
    <source>
        <dbReference type="EMBL" id="QSZ42753.1"/>
    </source>
</evidence>
<protein>
    <recommendedName>
        <fullName evidence="2">FecR protein domain-containing protein</fullName>
    </recommendedName>
</protein>
<dbReference type="InterPro" id="IPR006860">
    <property type="entry name" value="FecR"/>
</dbReference>
<name>A0A975B269_9BACT</name>
<organism evidence="3 4">
    <name type="scientific">Sulfurimonas aquatica</name>
    <dbReference type="NCBI Taxonomy" id="2672570"/>
    <lineage>
        <taxon>Bacteria</taxon>
        <taxon>Pseudomonadati</taxon>
        <taxon>Campylobacterota</taxon>
        <taxon>Epsilonproteobacteria</taxon>
        <taxon>Campylobacterales</taxon>
        <taxon>Sulfurimonadaceae</taxon>
        <taxon>Sulfurimonas</taxon>
    </lineage>
</organism>
<evidence type="ECO:0000259" key="2">
    <source>
        <dbReference type="Pfam" id="PF04773"/>
    </source>
</evidence>
<feature type="compositionally biased region" description="Polar residues" evidence="1">
    <location>
        <begin position="255"/>
        <end position="274"/>
    </location>
</feature>
<dbReference type="Pfam" id="PF04773">
    <property type="entry name" value="FecR"/>
    <property type="match status" value="1"/>
</dbReference>
<sequence>MIKILLALLLAVSLWAQIGQVMAMKGKAYIDRAGAEIPVKNLMEVYKDDKLITKDKTRVQIKLNDDTILTIGQNAIFTFEKFYFDGTDKSEVTMNASRGFFRSVTGKIGKLSPERFKVKTASATIGIRGTDFSGDIRPDKEIIKCYSGAITIDYLDAISTIDAGMSVELSKNDLGTKELKVLKNSLFREKKIEKKIDKKRYKEIKEIEEDDQIVVIENVEDTVIQNRVDEIIKEDIVEETPEVPQTPETPDIPVTTETLDTPNVSSQTREVIYP</sequence>
<dbReference type="PANTHER" id="PTHR38731">
    <property type="entry name" value="LIPL45-RELATED LIPOPROTEIN-RELATED"/>
    <property type="match status" value="1"/>
</dbReference>
<dbReference type="Proteomes" id="UP000671852">
    <property type="component" value="Chromosome"/>
</dbReference>